<keyword evidence="3" id="KW-1185">Reference proteome</keyword>
<comment type="caution">
    <text evidence="2">The sequence shown here is derived from an EMBL/GenBank/DDBJ whole genome shotgun (WGS) entry which is preliminary data.</text>
</comment>
<name>A0ABV8T6Q5_9ACTN</name>
<organism evidence="2 3">
    <name type="scientific">Streptomyces andamanensis</name>
    <dbReference type="NCBI Taxonomy" id="1565035"/>
    <lineage>
        <taxon>Bacteria</taxon>
        <taxon>Bacillati</taxon>
        <taxon>Actinomycetota</taxon>
        <taxon>Actinomycetes</taxon>
        <taxon>Kitasatosporales</taxon>
        <taxon>Streptomycetaceae</taxon>
        <taxon>Streptomyces</taxon>
    </lineage>
</organism>
<reference evidence="3" key="1">
    <citation type="journal article" date="2019" name="Int. J. Syst. Evol. Microbiol.">
        <title>The Global Catalogue of Microorganisms (GCM) 10K type strain sequencing project: providing services to taxonomists for standard genome sequencing and annotation.</title>
        <authorList>
            <consortium name="The Broad Institute Genomics Platform"/>
            <consortium name="The Broad Institute Genome Sequencing Center for Infectious Disease"/>
            <person name="Wu L."/>
            <person name="Ma J."/>
        </authorList>
    </citation>
    <scope>NUCLEOTIDE SEQUENCE [LARGE SCALE GENOMIC DNA]</scope>
    <source>
        <strain evidence="3">PCU 347</strain>
    </source>
</reference>
<keyword evidence="1" id="KW-0732">Signal</keyword>
<evidence type="ECO:0000256" key="1">
    <source>
        <dbReference type="SAM" id="SignalP"/>
    </source>
</evidence>
<dbReference type="Proteomes" id="UP001595824">
    <property type="component" value="Unassembled WGS sequence"/>
</dbReference>
<evidence type="ECO:0000313" key="3">
    <source>
        <dbReference type="Proteomes" id="UP001595824"/>
    </source>
</evidence>
<sequence>MRLPRAVPVLAVLALAVMVAACGSGQTGHQGAAAPTKQGTMNEQQASKRAEAIVHEAVDGMSPRPALKRTPLRQLGPCLADEHSSGERVQVRLTYQLTGVPGGAAKKLVRQARDAWVERGYPFQDADADWSQPFPSVSMRTVPDDFWMTALTGVVDRAKGDGLAAISVTSPCFAAAGGGTADGAAGPAAHHPTAVVADERAERRARGHSSRIYDVLRVPHAPAQGGEGLATYQEGRDAYAHHAWSTRPLTEAETVQALERAKVHLESTGWTVRHVPAAAGAPALVARNTADASVARLAPSADGTLRVAVTTPVMGPDSARA</sequence>
<protein>
    <recommendedName>
        <fullName evidence="4">Lipoprotein</fullName>
    </recommendedName>
</protein>
<dbReference type="PROSITE" id="PS51257">
    <property type="entry name" value="PROKAR_LIPOPROTEIN"/>
    <property type="match status" value="1"/>
</dbReference>
<dbReference type="RefSeq" id="WP_381736730.1">
    <property type="nucleotide sequence ID" value="NZ_JBHSDP010000004.1"/>
</dbReference>
<feature type="chain" id="PRO_5046831364" description="Lipoprotein" evidence="1">
    <location>
        <begin position="22"/>
        <end position="321"/>
    </location>
</feature>
<dbReference type="EMBL" id="JBHSDP010000004">
    <property type="protein sequence ID" value="MFC4326768.1"/>
    <property type="molecule type" value="Genomic_DNA"/>
</dbReference>
<evidence type="ECO:0000313" key="2">
    <source>
        <dbReference type="EMBL" id="MFC4326768.1"/>
    </source>
</evidence>
<proteinExistence type="predicted"/>
<accession>A0ABV8T6Q5</accession>
<feature type="signal peptide" evidence="1">
    <location>
        <begin position="1"/>
        <end position="21"/>
    </location>
</feature>
<gene>
    <name evidence="2" type="ORF">ACFPC0_02725</name>
</gene>
<evidence type="ECO:0008006" key="4">
    <source>
        <dbReference type="Google" id="ProtNLM"/>
    </source>
</evidence>